<dbReference type="Gene3D" id="2.60.40.10">
    <property type="entry name" value="Immunoglobulins"/>
    <property type="match status" value="1"/>
</dbReference>
<dbReference type="RefSeq" id="WP_088464871.1">
    <property type="nucleotide sequence ID" value="NZ_NIRR01000021.1"/>
</dbReference>
<dbReference type="Proteomes" id="UP000197277">
    <property type="component" value="Unassembled WGS sequence"/>
</dbReference>
<sequence length="132" mass="14643">MSRSITLLSLLLLFSALASGAGFMLFRAHQEADGVSLAWEAASVPSVSSYEVYRQNGPNDDFDRLVSLSPTAQNEYRYFDKDVLLTPTSQGPLIYRLTVRTATGTHSYQTTPAPSADNSMARSWDLIKLMFR</sequence>
<reference evidence="2 3" key="1">
    <citation type="submission" date="2017-06" db="EMBL/GenBank/DDBJ databases">
        <title>Hymenobacter amundsenii sp. nov. isolated from regoliths in Antarctica.</title>
        <authorList>
            <person name="Sedlacek I."/>
            <person name="Kralova S."/>
            <person name="Pantucek R."/>
            <person name="Svec P."/>
            <person name="Holochova P."/>
            <person name="Stankova E."/>
            <person name="Vrbovska V."/>
            <person name="Busse H.-J."/>
        </authorList>
    </citation>
    <scope>NUCLEOTIDE SEQUENCE [LARGE SCALE GENOMIC DNA]</scope>
    <source>
        <strain evidence="2 3">CCM 8682</strain>
    </source>
</reference>
<evidence type="ECO:0000256" key="1">
    <source>
        <dbReference type="SAM" id="SignalP"/>
    </source>
</evidence>
<keyword evidence="3" id="KW-1185">Reference proteome</keyword>
<dbReference type="EMBL" id="NIRR01000021">
    <property type="protein sequence ID" value="OWP62665.1"/>
    <property type="molecule type" value="Genomic_DNA"/>
</dbReference>
<evidence type="ECO:0008006" key="4">
    <source>
        <dbReference type="Google" id="ProtNLM"/>
    </source>
</evidence>
<dbReference type="AlphaFoldDB" id="A0A246FJB8"/>
<accession>A0A246FJB8</accession>
<name>A0A246FJB8_9BACT</name>
<keyword evidence="1" id="KW-0732">Signal</keyword>
<feature type="signal peptide" evidence="1">
    <location>
        <begin position="1"/>
        <end position="20"/>
    </location>
</feature>
<gene>
    <name evidence="2" type="ORF">CDA63_12895</name>
</gene>
<comment type="caution">
    <text evidence="2">The sequence shown here is derived from an EMBL/GenBank/DDBJ whole genome shotgun (WGS) entry which is preliminary data.</text>
</comment>
<dbReference type="OrthoDB" id="882159at2"/>
<evidence type="ECO:0000313" key="3">
    <source>
        <dbReference type="Proteomes" id="UP000197277"/>
    </source>
</evidence>
<evidence type="ECO:0000313" key="2">
    <source>
        <dbReference type="EMBL" id="OWP62665.1"/>
    </source>
</evidence>
<organism evidence="2 3">
    <name type="scientific">Hymenobacter amundsenii</name>
    <dbReference type="NCBI Taxonomy" id="2006685"/>
    <lineage>
        <taxon>Bacteria</taxon>
        <taxon>Pseudomonadati</taxon>
        <taxon>Bacteroidota</taxon>
        <taxon>Cytophagia</taxon>
        <taxon>Cytophagales</taxon>
        <taxon>Hymenobacteraceae</taxon>
        <taxon>Hymenobacter</taxon>
    </lineage>
</organism>
<proteinExistence type="predicted"/>
<protein>
    <recommendedName>
        <fullName evidence="4">Fibronectin type-III domain-containing protein</fullName>
    </recommendedName>
</protein>
<feature type="chain" id="PRO_5012738203" description="Fibronectin type-III domain-containing protein" evidence="1">
    <location>
        <begin position="21"/>
        <end position="132"/>
    </location>
</feature>
<dbReference type="InterPro" id="IPR013783">
    <property type="entry name" value="Ig-like_fold"/>
</dbReference>